<feature type="transmembrane region" description="Helical" evidence="5">
    <location>
        <begin position="753"/>
        <end position="774"/>
    </location>
</feature>
<dbReference type="GO" id="GO:0016020">
    <property type="term" value="C:membrane"/>
    <property type="evidence" value="ECO:0007669"/>
    <property type="project" value="UniProtKB-SubCell"/>
</dbReference>
<dbReference type="RefSeq" id="WP_065860778.1">
    <property type="nucleotide sequence ID" value="NZ_LT906441.1"/>
</dbReference>
<feature type="transmembrane region" description="Helical" evidence="5">
    <location>
        <begin position="600"/>
        <end position="622"/>
    </location>
</feature>
<dbReference type="NCBIfam" id="TIGR03061">
    <property type="entry name" value="pip_yhgE_Nterm"/>
    <property type="match status" value="1"/>
</dbReference>
<gene>
    <name evidence="6" type="ORF">SAMEA4412665_00456</name>
</gene>
<evidence type="ECO:0000256" key="2">
    <source>
        <dbReference type="ARBA" id="ARBA00022692"/>
    </source>
</evidence>
<dbReference type="PANTHER" id="PTHR43077:SF5">
    <property type="entry name" value="PHAGE INFECTION PROTEIN"/>
    <property type="match status" value="1"/>
</dbReference>
<keyword evidence="2 5" id="KW-0812">Transmembrane</keyword>
<evidence type="ECO:0000256" key="4">
    <source>
        <dbReference type="ARBA" id="ARBA00023136"/>
    </source>
</evidence>
<evidence type="ECO:0000256" key="3">
    <source>
        <dbReference type="ARBA" id="ARBA00022989"/>
    </source>
</evidence>
<dbReference type="InterPro" id="IPR017500">
    <property type="entry name" value="Phage_infect_YhgE_N"/>
</dbReference>
<keyword evidence="4 5" id="KW-0472">Membrane</keyword>
<dbReference type="AlphaFoldDB" id="A0A239W823"/>
<evidence type="ECO:0000313" key="7">
    <source>
        <dbReference type="Proteomes" id="UP000215332"/>
    </source>
</evidence>
<dbReference type="PANTHER" id="PTHR43077">
    <property type="entry name" value="TRANSPORT PERMEASE YVFS-RELATED"/>
    <property type="match status" value="1"/>
</dbReference>
<evidence type="ECO:0000256" key="1">
    <source>
        <dbReference type="ARBA" id="ARBA00004141"/>
    </source>
</evidence>
<protein>
    <submittedName>
        <fullName evidence="6">X-X-X-Leu-X-X-Gly heptad repeats</fullName>
    </submittedName>
</protein>
<dbReference type="Gene3D" id="1.10.287.950">
    <property type="entry name" value="Methyl-accepting chemotaxis protein"/>
    <property type="match status" value="1"/>
</dbReference>
<accession>A0A239W823</accession>
<keyword evidence="3 5" id="KW-1133">Transmembrane helix</keyword>
<comment type="subcellular location">
    <subcellularLocation>
        <location evidence="1">Membrane</location>
        <topology evidence="1">Multi-pass membrane protein</topology>
    </subcellularLocation>
</comment>
<reference evidence="6 7" key="1">
    <citation type="submission" date="2017-06" db="EMBL/GenBank/DDBJ databases">
        <authorList>
            <consortium name="Pathogen Informatics"/>
        </authorList>
    </citation>
    <scope>NUCLEOTIDE SEQUENCE [LARGE SCALE GENOMIC DNA]</scope>
    <source>
        <strain evidence="6 7">NCTC11865</strain>
    </source>
</reference>
<dbReference type="InterPro" id="IPR051328">
    <property type="entry name" value="T7SS_ABC-Transporter"/>
</dbReference>
<dbReference type="Proteomes" id="UP000215332">
    <property type="component" value="Chromosome 1"/>
</dbReference>
<sequence length="791" mass="80552">MMTERSHSTIRLRWPAVVALILVPLLVVAGLVGTTWRTTDRLDQVKAAVVNKDKAVKVRGQVVPMGRQLTAELVDSGSPATDGHTVDWTLTDADGAARGLRDGTYSVVVTIPESFSADATSYSANDATKARPALIDITTSQTSPVSDTTIAALTAQVARRSLNTTLTSGYLENVYIGFNQFAQRMGTMADAAAKLDDGATKLADGTKTSAAGARTLATGMTKLSGGARQLQANGGTLTDGVSQLSGGLSALSDKGKQLSDGANVLASGVATYTDGTGKVVDGIGQLSAGLTTMDQKVSAATGKIDTSQLNQLTDGASQLADGIDQFTDGLVGYRTEIRQYASGEKTAELKKESLSKGEADFMARCTQRHTAQDCQNLLPLVREAMTDGYALGVRAGSAVAVKAMSVKDPNSGMSIDDGIDQLADGSSQLSQGVDKFTVEIRTGLPKVVGQVAQLRDGIHQIATGAQTLAAKSQQLKGSGAKLSAGAVTFANGVDAYTGGVSKAAASTSKLEQGVNQYVGGVNHLSDGVRKASAGVDTFASGMTKLNGGAQRLTDGTGTFSGELAAGAKKVPTYSQNDRTKLADVVSAPVNGDGPAIATSVAAVAVLLILGAWIAALATWLVARTIPSGALSSARSTLGLLARTMSVGVIVTVAVSIGLTVIGGVVLGLSVPRSIGLGGLLVLIGAMFGLINHALAAWLHGLGRLISVVLVTASVAAGLASTVPAPVHGVDAISPLRPALQAEQAVVAGNNPSFGSLLAVVIWAVAALIASLLAVGRRRQTSARELLTASEA</sequence>
<organism evidence="6 7">
    <name type="scientific">Cutibacterium granulosum</name>
    <dbReference type="NCBI Taxonomy" id="33011"/>
    <lineage>
        <taxon>Bacteria</taxon>
        <taxon>Bacillati</taxon>
        <taxon>Actinomycetota</taxon>
        <taxon>Actinomycetes</taxon>
        <taxon>Propionibacteriales</taxon>
        <taxon>Propionibacteriaceae</taxon>
        <taxon>Cutibacterium</taxon>
    </lineage>
</organism>
<dbReference type="KEGG" id="cgrn:4412665_00456"/>
<feature type="transmembrane region" description="Helical" evidence="5">
    <location>
        <begin position="643"/>
        <end position="668"/>
    </location>
</feature>
<proteinExistence type="predicted"/>
<feature type="transmembrane region" description="Helical" evidence="5">
    <location>
        <begin position="674"/>
        <end position="697"/>
    </location>
</feature>
<evidence type="ECO:0000256" key="5">
    <source>
        <dbReference type="SAM" id="Phobius"/>
    </source>
</evidence>
<dbReference type="NCBIfam" id="TIGR03057">
    <property type="entry name" value="xxxLxxG_by_4"/>
    <property type="match status" value="4"/>
</dbReference>
<feature type="transmembrane region" description="Helical" evidence="5">
    <location>
        <begin position="12"/>
        <end position="36"/>
    </location>
</feature>
<dbReference type="EMBL" id="LT906441">
    <property type="protein sequence ID" value="SNV30657.1"/>
    <property type="molecule type" value="Genomic_DNA"/>
</dbReference>
<feature type="transmembrane region" description="Helical" evidence="5">
    <location>
        <begin position="704"/>
        <end position="726"/>
    </location>
</feature>
<dbReference type="eggNOG" id="COG1511">
    <property type="taxonomic scope" value="Bacteria"/>
</dbReference>
<dbReference type="InterPro" id="IPR023908">
    <property type="entry name" value="xxxLxxG_rpt"/>
</dbReference>
<evidence type="ECO:0000313" key="6">
    <source>
        <dbReference type="EMBL" id="SNV30657.1"/>
    </source>
</evidence>
<name>A0A239W823_9ACTN</name>